<protein>
    <submittedName>
        <fullName evidence="2">Uncharacterized protein</fullName>
    </submittedName>
</protein>
<feature type="compositionally biased region" description="Polar residues" evidence="1">
    <location>
        <begin position="149"/>
        <end position="158"/>
    </location>
</feature>
<evidence type="ECO:0000313" key="2">
    <source>
        <dbReference type="EMBL" id="KAJ1255811.1"/>
    </source>
</evidence>
<gene>
    <name evidence="2" type="ORF">BS78_K153800</name>
</gene>
<proteinExistence type="predicted"/>
<feature type="region of interest" description="Disordered" evidence="1">
    <location>
        <begin position="267"/>
        <end position="335"/>
    </location>
</feature>
<feature type="region of interest" description="Disordered" evidence="1">
    <location>
        <begin position="221"/>
        <end position="242"/>
    </location>
</feature>
<dbReference type="EMBL" id="MU629634">
    <property type="protein sequence ID" value="KAJ1255811.1"/>
    <property type="molecule type" value="Genomic_DNA"/>
</dbReference>
<feature type="region of interest" description="Disordered" evidence="1">
    <location>
        <begin position="98"/>
        <end position="122"/>
    </location>
</feature>
<organism evidence="2 3">
    <name type="scientific">Paspalum vaginatum</name>
    <name type="common">seashore paspalum</name>
    <dbReference type="NCBI Taxonomy" id="158149"/>
    <lineage>
        <taxon>Eukaryota</taxon>
        <taxon>Viridiplantae</taxon>
        <taxon>Streptophyta</taxon>
        <taxon>Embryophyta</taxon>
        <taxon>Tracheophyta</taxon>
        <taxon>Spermatophyta</taxon>
        <taxon>Magnoliopsida</taxon>
        <taxon>Liliopsida</taxon>
        <taxon>Poales</taxon>
        <taxon>Poaceae</taxon>
        <taxon>PACMAD clade</taxon>
        <taxon>Panicoideae</taxon>
        <taxon>Andropogonodae</taxon>
        <taxon>Paspaleae</taxon>
        <taxon>Paspalinae</taxon>
        <taxon>Paspalum</taxon>
    </lineage>
</organism>
<sequence length="525" mass="56578">MAADDTATVFIETTLDTRLAVSFPARATTVADLKRRVSAEHATCFPRTGPIAVTSLQVKLDGSWFQLTDSMAVRAAFEWVKGPWRLLAEAHELGSRPLARKDAKCGTSDAEQNAGHPSISGNSLQYVLPPALSQGGGSGCLASGVGVSDTPQVNQQDQPPEGVEDGLGQWKDGIIMPEERSDIDLAASGSGTPLPNQEDKPQECVEDASGQLEGGIAMPQESSDFDFAAGGIDTSLPNQEEKPQEYIEDASGQLDDGIIMPEESADFGLAAGDRDPPPTNQQDKSHESVEHASCQSEERTTMLQESSDLGVAADKVQISAEPRGKKHFREEDRINESTIVNCGDNLSTLASSTLNAELSGPKGSTLTDQAKLNSVRLAYNLEDNSHGLGEKPSGGQKETRTPGVHNVESSNNESYVPPRVESTERDKSSDKEVKTQRGDKEEPRIAVCTGESSCKRTDVPHSVESMKEYIKRPSSNSHYVNKGKSDGATSTISQEHGPCLRRSHQRVVVRKVPISRAMKMYSFRC</sequence>
<feature type="region of interest" description="Disordered" evidence="1">
    <location>
        <begin position="383"/>
        <end position="444"/>
    </location>
</feature>
<feature type="compositionally biased region" description="Basic and acidic residues" evidence="1">
    <location>
        <begin position="421"/>
        <end position="444"/>
    </location>
</feature>
<feature type="compositionally biased region" description="Basic and acidic residues" evidence="1">
    <location>
        <begin position="283"/>
        <end position="300"/>
    </location>
</feature>
<dbReference type="AlphaFoldDB" id="A0A9W7XC25"/>
<accession>A0A9W7XC25</accession>
<evidence type="ECO:0000256" key="1">
    <source>
        <dbReference type="SAM" id="MobiDB-lite"/>
    </source>
</evidence>
<keyword evidence="3" id="KW-1185">Reference proteome</keyword>
<feature type="region of interest" description="Disordered" evidence="1">
    <location>
        <begin position="475"/>
        <end position="499"/>
    </location>
</feature>
<feature type="region of interest" description="Disordered" evidence="1">
    <location>
        <begin position="185"/>
        <end position="205"/>
    </location>
</feature>
<reference evidence="2 3" key="1">
    <citation type="submission" date="2022-10" db="EMBL/GenBank/DDBJ databases">
        <title>WGS assembly of Paspalum vaginatum 540-79.</title>
        <authorList>
            <person name="Sun G."/>
            <person name="Wase N."/>
            <person name="Shu S."/>
            <person name="Jenkins J."/>
            <person name="Zhou B."/>
            <person name="Torres-Rodriguez J."/>
            <person name="Chen C."/>
            <person name="Sandor L."/>
            <person name="Plott C."/>
            <person name="Yoshinga Y."/>
            <person name="Daum C."/>
            <person name="Qi P."/>
            <person name="Barry K."/>
            <person name="Lipzen A."/>
            <person name="Berry L."/>
            <person name="Pedersen C."/>
            <person name="Gottilla T."/>
            <person name="Foltz A."/>
            <person name="Yu H."/>
            <person name="O'Malley R."/>
            <person name="Zhang C."/>
            <person name="Devos K."/>
            <person name="Sigmon B."/>
            <person name="Yu B."/>
            <person name="Obata T."/>
            <person name="Schmutz J."/>
            <person name="Schnable J."/>
        </authorList>
    </citation>
    <scope>NUCLEOTIDE SEQUENCE [LARGE SCALE GENOMIC DNA]</scope>
    <source>
        <strain evidence="3">cv. 540-79</strain>
    </source>
</reference>
<name>A0A9W7XC25_9POAL</name>
<feature type="region of interest" description="Disordered" evidence="1">
    <location>
        <begin position="139"/>
        <end position="168"/>
    </location>
</feature>
<dbReference type="Proteomes" id="UP001164776">
    <property type="component" value="Unassembled WGS sequence"/>
</dbReference>
<dbReference type="OrthoDB" id="1093005at2759"/>
<comment type="caution">
    <text evidence="2">The sequence shown here is derived from an EMBL/GenBank/DDBJ whole genome shotgun (WGS) entry which is preliminary data.</text>
</comment>
<evidence type="ECO:0000313" key="3">
    <source>
        <dbReference type="Proteomes" id="UP001164776"/>
    </source>
</evidence>